<dbReference type="EMBL" id="CP118246">
    <property type="protein sequence ID" value="WDR03603.1"/>
    <property type="molecule type" value="Genomic_DNA"/>
</dbReference>
<dbReference type="PANTHER" id="PTHR14969:SF13">
    <property type="entry name" value="AT30094P"/>
    <property type="match status" value="1"/>
</dbReference>
<keyword evidence="4" id="KW-1185">Reference proteome</keyword>
<proteinExistence type="predicted"/>
<evidence type="ECO:0000256" key="1">
    <source>
        <dbReference type="SAM" id="Phobius"/>
    </source>
</evidence>
<dbReference type="Proteomes" id="UP001220530">
    <property type="component" value="Chromosome"/>
</dbReference>
<dbReference type="Gene3D" id="1.20.144.10">
    <property type="entry name" value="Phosphatidic acid phosphatase type 2/haloperoxidase"/>
    <property type="match status" value="1"/>
</dbReference>
<evidence type="ECO:0000259" key="2">
    <source>
        <dbReference type="SMART" id="SM00014"/>
    </source>
</evidence>
<dbReference type="InterPro" id="IPR000326">
    <property type="entry name" value="PAP2/HPO"/>
</dbReference>
<organism evidence="3 4">
    <name type="scientific">Devosia algicola</name>
    <dbReference type="NCBI Taxonomy" id="3026418"/>
    <lineage>
        <taxon>Bacteria</taxon>
        <taxon>Pseudomonadati</taxon>
        <taxon>Pseudomonadota</taxon>
        <taxon>Alphaproteobacteria</taxon>
        <taxon>Hyphomicrobiales</taxon>
        <taxon>Devosiaceae</taxon>
        <taxon>Devosia</taxon>
    </lineage>
</organism>
<gene>
    <name evidence="3" type="ORF">PSQ19_05885</name>
</gene>
<feature type="domain" description="Phosphatidic acid phosphatase type 2/haloperoxidase" evidence="2">
    <location>
        <begin position="104"/>
        <end position="218"/>
    </location>
</feature>
<keyword evidence="1" id="KW-0472">Membrane</keyword>
<dbReference type="InterPro" id="IPR036938">
    <property type="entry name" value="PAP2/HPO_sf"/>
</dbReference>
<reference evidence="3 4" key="1">
    <citation type="submission" date="2023-02" db="EMBL/GenBank/DDBJ databases">
        <title>Devosia algicola sp. nov., isolated from the phycosphere of marine algae.</title>
        <authorList>
            <person name="Kim J.M."/>
            <person name="Lee J.K."/>
            <person name="Choi B.J."/>
            <person name="Bayburt H."/>
            <person name="Jeon C.O."/>
        </authorList>
    </citation>
    <scope>NUCLEOTIDE SEQUENCE [LARGE SCALE GENOMIC DNA]</scope>
    <source>
        <strain evidence="3 4">G20-9</strain>
    </source>
</reference>
<accession>A0ABY7YQJ9</accession>
<sequence>MLESEKSRMINLTSRWPLGLNSRNWPLFGVGFVVLLAITVGLDVPASQGAIHWPESWRRPFAIITDYGLSDWVLIPSLAALILSLLAGMVLAARYRPAALEVRLYSAFIFLGVGVPGLASNLIKRLVGRGRPVLFDDVGAFNFQSILNDWTHQSFPSGHTTTAMAVAFVIGFLAPRLFVPFLIIGIAVGISRVPVGAHYPTDVLGGMVVGTLGAYAVRNFFAGKNWVFGRAPDGTIQRRPLQALPNLFQRARP</sequence>
<dbReference type="SMART" id="SM00014">
    <property type="entry name" value="acidPPc"/>
    <property type="match status" value="1"/>
</dbReference>
<evidence type="ECO:0000313" key="3">
    <source>
        <dbReference type="EMBL" id="WDR03603.1"/>
    </source>
</evidence>
<dbReference type="SUPFAM" id="SSF48317">
    <property type="entry name" value="Acid phosphatase/Vanadium-dependent haloperoxidase"/>
    <property type="match status" value="1"/>
</dbReference>
<feature type="transmembrane region" description="Helical" evidence="1">
    <location>
        <begin position="163"/>
        <end position="190"/>
    </location>
</feature>
<feature type="transmembrane region" description="Helical" evidence="1">
    <location>
        <begin position="104"/>
        <end position="123"/>
    </location>
</feature>
<protein>
    <submittedName>
        <fullName evidence="3">Phosphatase PAP2 family protein</fullName>
    </submittedName>
</protein>
<name>A0ABY7YQJ9_9HYPH</name>
<dbReference type="RefSeq" id="WP_282219993.1">
    <property type="nucleotide sequence ID" value="NZ_CP118246.1"/>
</dbReference>
<evidence type="ECO:0000313" key="4">
    <source>
        <dbReference type="Proteomes" id="UP001220530"/>
    </source>
</evidence>
<keyword evidence="1" id="KW-0812">Transmembrane</keyword>
<dbReference type="PANTHER" id="PTHR14969">
    <property type="entry name" value="SPHINGOSINE-1-PHOSPHATE PHOSPHOHYDROLASE"/>
    <property type="match status" value="1"/>
</dbReference>
<feature type="transmembrane region" description="Helical" evidence="1">
    <location>
        <begin position="73"/>
        <end position="92"/>
    </location>
</feature>
<keyword evidence="1" id="KW-1133">Transmembrane helix</keyword>
<dbReference type="Pfam" id="PF01569">
    <property type="entry name" value="PAP2"/>
    <property type="match status" value="1"/>
</dbReference>